<dbReference type="EMBL" id="CP046172">
    <property type="protein sequence ID" value="QIS11596.1"/>
    <property type="molecule type" value="Genomic_DNA"/>
</dbReference>
<dbReference type="Pfam" id="PF00109">
    <property type="entry name" value="ketoacyl-synt"/>
    <property type="match status" value="2"/>
</dbReference>
<organism evidence="7 8">
    <name type="scientific">Nocardia arthritidis</name>
    <dbReference type="NCBI Taxonomy" id="228602"/>
    <lineage>
        <taxon>Bacteria</taxon>
        <taxon>Bacillati</taxon>
        <taxon>Actinomycetota</taxon>
        <taxon>Actinomycetes</taxon>
        <taxon>Mycobacteriales</taxon>
        <taxon>Nocardiaceae</taxon>
        <taxon>Nocardia</taxon>
    </lineage>
</organism>
<keyword evidence="8" id="KW-1185">Reference proteome</keyword>
<keyword evidence="4" id="KW-0443">Lipid metabolism</keyword>
<dbReference type="Proteomes" id="UP000503540">
    <property type="component" value="Chromosome"/>
</dbReference>
<keyword evidence="4" id="KW-0444">Lipid biosynthesis</keyword>
<dbReference type="PANTHER" id="PTHR11712">
    <property type="entry name" value="POLYKETIDE SYNTHASE-RELATED"/>
    <property type="match status" value="1"/>
</dbReference>
<dbReference type="Gene3D" id="3.40.47.10">
    <property type="match status" value="3"/>
</dbReference>
<dbReference type="CDD" id="cd00834">
    <property type="entry name" value="KAS_I_II"/>
    <property type="match status" value="1"/>
</dbReference>
<keyword evidence="4" id="KW-0276">Fatty acid metabolism</keyword>
<dbReference type="InterPro" id="IPR000794">
    <property type="entry name" value="Beta-ketoacyl_synthase"/>
</dbReference>
<evidence type="ECO:0000313" key="8">
    <source>
        <dbReference type="Proteomes" id="UP000503540"/>
    </source>
</evidence>
<dbReference type="InterPro" id="IPR014030">
    <property type="entry name" value="Ketoacyl_synth_N"/>
</dbReference>
<evidence type="ECO:0000256" key="4">
    <source>
        <dbReference type="ARBA" id="ARBA00023160"/>
    </source>
</evidence>
<dbReference type="KEGG" id="nah:F5544_18625"/>
<reference evidence="7 8" key="1">
    <citation type="journal article" date="2019" name="ACS Chem. Biol.">
        <title>Identification and Mobilization of a Cryptic Antibiotic Biosynthesis Gene Locus from a Human-Pathogenic Nocardia Isolate.</title>
        <authorList>
            <person name="Herisse M."/>
            <person name="Ishida K."/>
            <person name="Porter J.L."/>
            <person name="Howden B."/>
            <person name="Hertweck C."/>
            <person name="Stinear T.P."/>
            <person name="Pidot S.J."/>
        </authorList>
    </citation>
    <scope>NUCLEOTIDE SEQUENCE [LARGE SCALE GENOMIC DNA]</scope>
    <source>
        <strain evidence="7 8">AUSMDU00012717</strain>
    </source>
</reference>
<dbReference type="InterPro" id="IPR016039">
    <property type="entry name" value="Thiolase-like"/>
</dbReference>
<comment type="pathway">
    <text evidence="1">Lipid metabolism; mycolic acid biosynthesis.</text>
</comment>
<accession>A0A6G9YEX5</accession>
<gene>
    <name evidence="7" type="ORF">F5544_18625</name>
</gene>
<evidence type="ECO:0000259" key="6">
    <source>
        <dbReference type="PROSITE" id="PS52004"/>
    </source>
</evidence>
<evidence type="ECO:0000256" key="1">
    <source>
        <dbReference type="ARBA" id="ARBA00004796"/>
    </source>
</evidence>
<evidence type="ECO:0000313" key="7">
    <source>
        <dbReference type="EMBL" id="QIS11596.1"/>
    </source>
</evidence>
<dbReference type="GO" id="GO:0006633">
    <property type="term" value="P:fatty acid biosynthetic process"/>
    <property type="evidence" value="ECO:0007669"/>
    <property type="project" value="UniProtKB-KW"/>
</dbReference>
<comment type="similarity">
    <text evidence="2 5">Belongs to the thiolase-like superfamily. Beta-ketoacyl-ACP synthases family.</text>
</comment>
<dbReference type="RefSeq" id="WP_167474387.1">
    <property type="nucleotide sequence ID" value="NZ_CP046172.1"/>
</dbReference>
<dbReference type="SMART" id="SM00825">
    <property type="entry name" value="PKS_KS"/>
    <property type="match status" value="1"/>
</dbReference>
<keyword evidence="4" id="KW-0275">Fatty acid biosynthesis</keyword>
<dbReference type="PANTHER" id="PTHR11712:SF336">
    <property type="entry name" value="3-OXOACYL-[ACYL-CARRIER-PROTEIN] SYNTHASE, MITOCHONDRIAL"/>
    <property type="match status" value="1"/>
</dbReference>
<dbReference type="GO" id="GO:0005829">
    <property type="term" value="C:cytosol"/>
    <property type="evidence" value="ECO:0007669"/>
    <property type="project" value="TreeGrafter"/>
</dbReference>
<dbReference type="GO" id="GO:0004315">
    <property type="term" value="F:3-oxoacyl-[acyl-carrier-protein] synthase activity"/>
    <property type="evidence" value="ECO:0007669"/>
    <property type="project" value="TreeGrafter"/>
</dbReference>
<dbReference type="InterPro" id="IPR014031">
    <property type="entry name" value="Ketoacyl_synth_C"/>
</dbReference>
<feature type="domain" description="Ketosynthase family 3 (KS3)" evidence="6">
    <location>
        <begin position="6"/>
        <end position="401"/>
    </location>
</feature>
<feature type="domain" description="Ketosynthase family 3 (KS3)" evidence="6">
    <location>
        <begin position="411"/>
        <end position="810"/>
    </location>
</feature>
<proteinExistence type="inferred from homology"/>
<evidence type="ECO:0000256" key="5">
    <source>
        <dbReference type="RuleBase" id="RU003694"/>
    </source>
</evidence>
<evidence type="ECO:0000256" key="2">
    <source>
        <dbReference type="ARBA" id="ARBA00008467"/>
    </source>
</evidence>
<dbReference type="AlphaFoldDB" id="A0A6G9YEX5"/>
<name>A0A6G9YEX5_9NOCA</name>
<dbReference type="InterPro" id="IPR020841">
    <property type="entry name" value="PKS_Beta-ketoAc_synthase_dom"/>
</dbReference>
<dbReference type="PROSITE" id="PS52004">
    <property type="entry name" value="KS3_2"/>
    <property type="match status" value="2"/>
</dbReference>
<dbReference type="Pfam" id="PF02801">
    <property type="entry name" value="Ketoacyl-synt_C"/>
    <property type="match status" value="2"/>
</dbReference>
<protein>
    <submittedName>
        <fullName evidence="7">Beta-ketoacyl-[acyl-carrier-protein] synthase family protein</fullName>
    </submittedName>
</protein>
<evidence type="ECO:0000256" key="3">
    <source>
        <dbReference type="ARBA" id="ARBA00022679"/>
    </source>
</evidence>
<sequence length="812" mass="83842">MTTRSEERVAVTGLAISCSLGTDTETVWRAIREGRRGIRLLRRFDVPTLSCRYSGEMDEVPIPARRPRGRLDRASRLALAVADEAVGAAGLDIAALDPYRIGVALGTSVGGLDEGERFHREFLDGGAPAARRHHLLVYPLYTAADAVSAAFGLRGPKAVISNACAAGANSIGYAVDMIREDRADAMLAGGVDVLDILSMAGFSSLDALDPEPCAPYSRSTGLNLGEGAAMLMLEAESAARARGATIICYLQGYALTSDAHHATAPEPGGSGALRAMRGTLAQAGLAPDAVDYINGHGTGTPANDSAERKAIDTLVGAASRTPVSSTKSQVGHMLGAAGAIEAAVCALALRDQVLPPTINVADPAAQSRDIVPNRARPAAADVVLSNSFAFGGNNCSLLLTRRPYEVPRRPDRRVVLTGAGVVSPIGLGRSGFQDALRAGATGIAPARSIDTGGCGSKLVAEITDTGYRAYVDRSYARRLDQLGLLVLSASRMALDDAGLKITRANSERAGMVFGTYTGPLETVGALTRTIQTSGPHKVSPRLFPNSVMNAAAGHACLSLQLKGPLSTLATGTASGALGLGYAVDLVRRGAAEVMLAVAADELTSLLHLGYDRLGLLSNGGPRPYDMARDGCVLGAGSVALIVESLEHALERGATILAEVTGQAVTSDAYRIAGNEPSGLAWAESFRRALTDAGLSADEVCAVYGDARGMRVLDQAEARAIAAVWPGGGVRVANLSGQVGHVHSVTPLLSAVAALETCATGWVPRVYALSDPVPEFAGHPGYFAGAADPPGPCVISAANWGGTYATVIVGPYR</sequence>
<dbReference type="UniPathway" id="UPA00915"/>
<keyword evidence="3 5" id="KW-0808">Transferase</keyword>
<dbReference type="SUPFAM" id="SSF53901">
    <property type="entry name" value="Thiolase-like"/>
    <property type="match status" value="3"/>
</dbReference>